<comment type="caution">
    <text evidence="5">The sequence shown here is derived from an EMBL/GenBank/DDBJ whole genome shotgun (WGS) entry which is preliminary data.</text>
</comment>
<feature type="region of interest" description="Disordered" evidence="2">
    <location>
        <begin position="1"/>
        <end position="254"/>
    </location>
</feature>
<name>A0A4Y7STD9_COPMI</name>
<feature type="compositionally biased region" description="Polar residues" evidence="2">
    <location>
        <begin position="128"/>
        <end position="137"/>
    </location>
</feature>
<dbReference type="InterPro" id="IPR050546">
    <property type="entry name" value="Glycosyl_Hydrlase_16"/>
</dbReference>
<feature type="compositionally biased region" description="Polar residues" evidence="2">
    <location>
        <begin position="12"/>
        <end position="24"/>
    </location>
</feature>
<keyword evidence="3" id="KW-0812">Transmembrane</keyword>
<accession>A0A4Y7STD9</accession>
<reference evidence="5 6" key="1">
    <citation type="journal article" date="2019" name="Nat. Ecol. Evol.">
        <title>Megaphylogeny resolves global patterns of mushroom evolution.</title>
        <authorList>
            <person name="Varga T."/>
            <person name="Krizsan K."/>
            <person name="Foldi C."/>
            <person name="Dima B."/>
            <person name="Sanchez-Garcia M."/>
            <person name="Sanchez-Ramirez S."/>
            <person name="Szollosi G.J."/>
            <person name="Szarkandi J.G."/>
            <person name="Papp V."/>
            <person name="Albert L."/>
            <person name="Andreopoulos W."/>
            <person name="Angelini C."/>
            <person name="Antonin V."/>
            <person name="Barry K.W."/>
            <person name="Bougher N.L."/>
            <person name="Buchanan P."/>
            <person name="Buyck B."/>
            <person name="Bense V."/>
            <person name="Catcheside P."/>
            <person name="Chovatia M."/>
            <person name="Cooper J."/>
            <person name="Damon W."/>
            <person name="Desjardin D."/>
            <person name="Finy P."/>
            <person name="Geml J."/>
            <person name="Haridas S."/>
            <person name="Hughes K."/>
            <person name="Justo A."/>
            <person name="Karasinski D."/>
            <person name="Kautmanova I."/>
            <person name="Kiss B."/>
            <person name="Kocsube S."/>
            <person name="Kotiranta H."/>
            <person name="LaButti K.M."/>
            <person name="Lechner B.E."/>
            <person name="Liimatainen K."/>
            <person name="Lipzen A."/>
            <person name="Lukacs Z."/>
            <person name="Mihaltcheva S."/>
            <person name="Morgado L.N."/>
            <person name="Niskanen T."/>
            <person name="Noordeloos M.E."/>
            <person name="Ohm R.A."/>
            <person name="Ortiz-Santana B."/>
            <person name="Ovrebo C."/>
            <person name="Racz N."/>
            <person name="Riley R."/>
            <person name="Savchenko A."/>
            <person name="Shiryaev A."/>
            <person name="Soop K."/>
            <person name="Spirin V."/>
            <person name="Szebenyi C."/>
            <person name="Tomsovsky M."/>
            <person name="Tulloss R.E."/>
            <person name="Uehling J."/>
            <person name="Grigoriev I.V."/>
            <person name="Vagvolgyi C."/>
            <person name="Papp T."/>
            <person name="Martin F.M."/>
            <person name="Miettinen O."/>
            <person name="Hibbett D.S."/>
            <person name="Nagy L.G."/>
        </authorList>
    </citation>
    <scope>NUCLEOTIDE SEQUENCE [LARGE SCALE GENOMIC DNA]</scope>
    <source>
        <strain evidence="5 6">FP101781</strain>
    </source>
</reference>
<gene>
    <name evidence="5" type="ORF">FA13DRAFT_1796736</name>
</gene>
<evidence type="ECO:0000256" key="2">
    <source>
        <dbReference type="SAM" id="MobiDB-lite"/>
    </source>
</evidence>
<evidence type="ECO:0000313" key="5">
    <source>
        <dbReference type="EMBL" id="TEB25062.1"/>
    </source>
</evidence>
<dbReference type="GO" id="GO:0005975">
    <property type="term" value="P:carbohydrate metabolic process"/>
    <property type="evidence" value="ECO:0007669"/>
    <property type="project" value="InterPro"/>
</dbReference>
<dbReference type="InterPro" id="IPR000757">
    <property type="entry name" value="Beta-glucanase-like"/>
</dbReference>
<feature type="domain" description="GH16" evidence="4">
    <location>
        <begin position="422"/>
        <end position="755"/>
    </location>
</feature>
<evidence type="ECO:0000256" key="1">
    <source>
        <dbReference type="ARBA" id="ARBA00006865"/>
    </source>
</evidence>
<feature type="compositionally biased region" description="Low complexity" evidence="2">
    <location>
        <begin position="90"/>
        <end position="109"/>
    </location>
</feature>
<keyword evidence="5" id="KW-0430">Lectin</keyword>
<protein>
    <submittedName>
        <fullName evidence="5">Concanavalin A-like lectin/glucanase</fullName>
    </submittedName>
</protein>
<dbReference type="OrthoDB" id="4781at2759"/>
<dbReference type="Gene3D" id="2.60.120.200">
    <property type="match status" value="1"/>
</dbReference>
<feature type="compositionally biased region" description="Polar residues" evidence="2">
    <location>
        <begin position="219"/>
        <end position="235"/>
    </location>
</feature>
<comment type="similarity">
    <text evidence="1">Belongs to the glycosyl hydrolase 16 family.</text>
</comment>
<dbReference type="GO" id="GO:0004553">
    <property type="term" value="F:hydrolase activity, hydrolyzing O-glycosyl compounds"/>
    <property type="evidence" value="ECO:0007669"/>
    <property type="project" value="InterPro"/>
</dbReference>
<dbReference type="SUPFAM" id="SSF49899">
    <property type="entry name" value="Concanavalin A-like lectins/glucanases"/>
    <property type="match status" value="1"/>
</dbReference>
<proteinExistence type="inferred from homology"/>
<dbReference type="InterPro" id="IPR013320">
    <property type="entry name" value="ConA-like_dom_sf"/>
</dbReference>
<dbReference type="PANTHER" id="PTHR10963:SF55">
    <property type="entry name" value="GLYCOSIDE HYDROLASE FAMILY 16 PROTEIN"/>
    <property type="match status" value="1"/>
</dbReference>
<feature type="compositionally biased region" description="Polar residues" evidence="2">
    <location>
        <begin position="337"/>
        <end position="354"/>
    </location>
</feature>
<dbReference type="EMBL" id="QPFP01000060">
    <property type="protein sequence ID" value="TEB25062.1"/>
    <property type="molecule type" value="Genomic_DNA"/>
</dbReference>
<sequence length="755" mass="80013">MSRRHSGFYLGGSSSNMDGTSSTGDARRLAEGSSPQTEAPPSPTSSYAHGTPGYTGVGGRRRRSSASSANHITPSNLQPSPIIAPPSPSINPAQASSPSKPTSATPTRACASPATTGPRRGSFESIAAYSQLSTSELAPTMSRDGHGGSLNGHGYDERGVIPRTLSGSGSMGYNIGYARGEFGELRGRPSTDSSAALPFRGQGDREDSPLPPPNAPFMHSSNRDSTGSGMSGSTVPGSPASSSFESLPRSPSSASLYRGSAAAALSGGYASASGGYAPVAQGGGGGANAPGPQGTDGRGVQTPIPRTSSTASFRPFMAPPSRPSSSCWTPPLPLNPSYAQDPSTPNTASGFLSSTANGTGLDGTSFLVPTASKAPLPSTRLSAPLGKEEKPWTKKREAYTLRSYFSTLFFVFLGAAGAAALCYFGYASVPLLDESRLCMVLDESFSSGSLDEGTWNREVQLGGFGNGEFEMTTDEEENLFIANNQLYIHPTLTTDVLANILDQTNYTLPGCTLAQSNRSACTAIGSAALGRVINPVRSARINTKGKKSIRYGKVEVKAKMPKGDWLWPAIWMLPEPVVDNNLGSHSEEGVYGKWPLSGEIDLVEARGNDPEYESQGRNFVRSSLNYGPLPSLYRQVYGWQSMKRSSYDRGFHTFTLEWTDRFMRMYVDKRVTAMLEVDHLDEEKSKFPKTAVNGSEEVVVHNIWQEKGGAPNAPFDQPFYLIINLAAGGTSGWFPDGKGGKPWYDGSLSAMRGLC</sequence>
<evidence type="ECO:0000313" key="6">
    <source>
        <dbReference type="Proteomes" id="UP000298030"/>
    </source>
</evidence>
<keyword evidence="6" id="KW-1185">Reference proteome</keyword>
<keyword evidence="3" id="KW-1133">Transmembrane helix</keyword>
<feature type="region of interest" description="Disordered" evidence="2">
    <location>
        <begin position="283"/>
        <end position="354"/>
    </location>
</feature>
<feature type="compositionally biased region" description="Low complexity" evidence="2">
    <location>
        <begin position="236"/>
        <end position="254"/>
    </location>
</feature>
<evidence type="ECO:0000259" key="4">
    <source>
        <dbReference type="PROSITE" id="PS51762"/>
    </source>
</evidence>
<feature type="transmembrane region" description="Helical" evidence="3">
    <location>
        <begin position="404"/>
        <end position="426"/>
    </location>
</feature>
<dbReference type="PROSITE" id="PS51762">
    <property type="entry name" value="GH16_2"/>
    <property type="match status" value="1"/>
</dbReference>
<dbReference type="Proteomes" id="UP000298030">
    <property type="component" value="Unassembled WGS sequence"/>
</dbReference>
<dbReference type="Pfam" id="PF00722">
    <property type="entry name" value="Glyco_hydro_16"/>
    <property type="match status" value="1"/>
</dbReference>
<keyword evidence="3" id="KW-0472">Membrane</keyword>
<dbReference type="PANTHER" id="PTHR10963">
    <property type="entry name" value="GLYCOSYL HYDROLASE-RELATED"/>
    <property type="match status" value="1"/>
</dbReference>
<dbReference type="GO" id="GO:0030246">
    <property type="term" value="F:carbohydrate binding"/>
    <property type="evidence" value="ECO:0007669"/>
    <property type="project" value="UniProtKB-KW"/>
</dbReference>
<dbReference type="AlphaFoldDB" id="A0A4Y7STD9"/>
<evidence type="ECO:0000256" key="3">
    <source>
        <dbReference type="SAM" id="Phobius"/>
    </source>
</evidence>
<dbReference type="STRING" id="71717.A0A4Y7STD9"/>
<organism evidence="5 6">
    <name type="scientific">Coprinellus micaceus</name>
    <name type="common">Glistening ink-cap mushroom</name>
    <name type="synonym">Coprinus micaceus</name>
    <dbReference type="NCBI Taxonomy" id="71717"/>
    <lineage>
        <taxon>Eukaryota</taxon>
        <taxon>Fungi</taxon>
        <taxon>Dikarya</taxon>
        <taxon>Basidiomycota</taxon>
        <taxon>Agaricomycotina</taxon>
        <taxon>Agaricomycetes</taxon>
        <taxon>Agaricomycetidae</taxon>
        <taxon>Agaricales</taxon>
        <taxon>Agaricineae</taxon>
        <taxon>Psathyrellaceae</taxon>
        <taxon>Coprinellus</taxon>
    </lineage>
</organism>